<dbReference type="EMBL" id="SZYD01000012">
    <property type="protein sequence ID" value="KAD4586042.1"/>
    <property type="molecule type" value="Genomic_DNA"/>
</dbReference>
<evidence type="ECO:0000313" key="2">
    <source>
        <dbReference type="Proteomes" id="UP000326396"/>
    </source>
</evidence>
<dbReference type="Proteomes" id="UP000326396">
    <property type="component" value="Linkage Group LG2"/>
</dbReference>
<dbReference type="AlphaFoldDB" id="A0A5N6NDX1"/>
<proteinExistence type="predicted"/>
<name>A0A5N6NDX1_9ASTR</name>
<accession>A0A5N6NDX1</accession>
<protein>
    <submittedName>
        <fullName evidence="1">Uncharacterized protein</fullName>
    </submittedName>
</protein>
<sequence>MARIRHDGQPLNVHFPIVEWTYRVNERKFILTLCNGSYMKKNEIEMLYKRVKLPVASSVLGAQHLNLQRPKLPKIKASEDKASDQELNSFRIQGLPQLSTV</sequence>
<evidence type="ECO:0000313" key="1">
    <source>
        <dbReference type="EMBL" id="KAD4586042.1"/>
    </source>
</evidence>
<comment type="caution">
    <text evidence="1">The sequence shown here is derived from an EMBL/GenBank/DDBJ whole genome shotgun (WGS) entry which is preliminary data.</text>
</comment>
<keyword evidence="2" id="KW-1185">Reference proteome</keyword>
<reference evidence="1 2" key="1">
    <citation type="submission" date="2019-05" db="EMBL/GenBank/DDBJ databases">
        <title>Mikania micrantha, genome provides insights into the molecular mechanism of rapid growth.</title>
        <authorList>
            <person name="Liu B."/>
        </authorList>
    </citation>
    <scope>NUCLEOTIDE SEQUENCE [LARGE SCALE GENOMIC DNA]</scope>
    <source>
        <strain evidence="1">NLD-2019</strain>
        <tissue evidence="1">Leaf</tissue>
    </source>
</reference>
<gene>
    <name evidence="1" type="ORF">E3N88_23643</name>
</gene>
<organism evidence="1 2">
    <name type="scientific">Mikania micrantha</name>
    <name type="common">bitter vine</name>
    <dbReference type="NCBI Taxonomy" id="192012"/>
    <lineage>
        <taxon>Eukaryota</taxon>
        <taxon>Viridiplantae</taxon>
        <taxon>Streptophyta</taxon>
        <taxon>Embryophyta</taxon>
        <taxon>Tracheophyta</taxon>
        <taxon>Spermatophyta</taxon>
        <taxon>Magnoliopsida</taxon>
        <taxon>eudicotyledons</taxon>
        <taxon>Gunneridae</taxon>
        <taxon>Pentapetalae</taxon>
        <taxon>asterids</taxon>
        <taxon>campanulids</taxon>
        <taxon>Asterales</taxon>
        <taxon>Asteraceae</taxon>
        <taxon>Asteroideae</taxon>
        <taxon>Heliantheae alliance</taxon>
        <taxon>Eupatorieae</taxon>
        <taxon>Mikania</taxon>
    </lineage>
</organism>